<dbReference type="Gene3D" id="3.40.640.10">
    <property type="entry name" value="Type I PLP-dependent aspartate aminotransferase-like (Major domain)"/>
    <property type="match status" value="1"/>
</dbReference>
<evidence type="ECO:0000313" key="4">
    <source>
        <dbReference type="EMBL" id="EQD63131.1"/>
    </source>
</evidence>
<dbReference type="AlphaFoldDB" id="T1ARD4"/>
<reference evidence="4" key="1">
    <citation type="submission" date="2013-08" db="EMBL/GenBank/DDBJ databases">
        <authorList>
            <person name="Mendez C."/>
            <person name="Richter M."/>
            <person name="Ferrer M."/>
            <person name="Sanchez J."/>
        </authorList>
    </citation>
    <scope>NUCLEOTIDE SEQUENCE</scope>
</reference>
<feature type="non-terminal residue" evidence="4">
    <location>
        <position position="147"/>
    </location>
</feature>
<dbReference type="EMBL" id="AUZX01006603">
    <property type="protein sequence ID" value="EQD63131.1"/>
    <property type="molecule type" value="Genomic_DNA"/>
</dbReference>
<dbReference type="InterPro" id="IPR015421">
    <property type="entry name" value="PyrdxlP-dep_Trfase_major"/>
</dbReference>
<dbReference type="GO" id="GO:0004375">
    <property type="term" value="F:glycine dehydrogenase (decarboxylating) activity"/>
    <property type="evidence" value="ECO:0007669"/>
    <property type="project" value="UniProtKB-EC"/>
</dbReference>
<sequence>MIVQHPNFFGQLEDVDALVQAAHEQGAVYIAVCEPTSLSVLRPPGTYGADIAVGEGQSLGIAQSFGGPFLGFMAARKEFLRRLPGRIVGETVDQEGRRGYVLTFQTREQLHPPRAGHVEHLHQPGTDGARRHDLHVAAGPGWPAAGR</sequence>
<evidence type="ECO:0000256" key="2">
    <source>
        <dbReference type="SAM" id="MobiDB-lite"/>
    </source>
</evidence>
<evidence type="ECO:0000256" key="1">
    <source>
        <dbReference type="ARBA" id="ARBA00023002"/>
    </source>
</evidence>
<keyword evidence="1 4" id="KW-0560">Oxidoreductase</keyword>
<protein>
    <submittedName>
        <fullName evidence="4">Glycine cleavage system P-protein</fullName>
        <ecNumber evidence="4">1.4.4.2</ecNumber>
    </submittedName>
</protein>
<feature type="domain" description="Glycine cleavage system P-protein N-terminal" evidence="3">
    <location>
        <begin position="2"/>
        <end position="109"/>
    </location>
</feature>
<dbReference type="SUPFAM" id="SSF53383">
    <property type="entry name" value="PLP-dependent transferases"/>
    <property type="match status" value="1"/>
</dbReference>
<comment type="caution">
    <text evidence="4">The sequence shown here is derived from an EMBL/GenBank/DDBJ whole genome shotgun (WGS) entry which is preliminary data.</text>
</comment>
<accession>T1ARD4</accession>
<dbReference type="EC" id="1.4.4.2" evidence="4"/>
<reference evidence="4" key="2">
    <citation type="journal article" date="2014" name="ISME J.">
        <title>Microbial stratification in low pH oxic and suboxic macroscopic growths along an acid mine drainage.</title>
        <authorList>
            <person name="Mendez-Garcia C."/>
            <person name="Mesa V."/>
            <person name="Sprenger R.R."/>
            <person name="Richter M."/>
            <person name="Diez M.S."/>
            <person name="Solano J."/>
            <person name="Bargiela R."/>
            <person name="Golyshina O.V."/>
            <person name="Manteca A."/>
            <person name="Ramos J.L."/>
            <person name="Gallego J.R."/>
            <person name="Llorente I."/>
            <person name="Martins Dos Santos V.A."/>
            <person name="Jensen O.N."/>
            <person name="Pelaez A.I."/>
            <person name="Sanchez J."/>
            <person name="Ferrer M."/>
        </authorList>
    </citation>
    <scope>NUCLEOTIDE SEQUENCE</scope>
</reference>
<organism evidence="4">
    <name type="scientific">mine drainage metagenome</name>
    <dbReference type="NCBI Taxonomy" id="410659"/>
    <lineage>
        <taxon>unclassified sequences</taxon>
        <taxon>metagenomes</taxon>
        <taxon>ecological metagenomes</taxon>
    </lineage>
</organism>
<evidence type="ECO:0000259" key="3">
    <source>
        <dbReference type="Pfam" id="PF02347"/>
    </source>
</evidence>
<dbReference type="InterPro" id="IPR049315">
    <property type="entry name" value="GDC-P_N"/>
</dbReference>
<dbReference type="GO" id="GO:0009116">
    <property type="term" value="P:nucleoside metabolic process"/>
    <property type="evidence" value="ECO:0007669"/>
    <property type="project" value="InterPro"/>
</dbReference>
<dbReference type="InterPro" id="IPR015424">
    <property type="entry name" value="PyrdxlP-dep_Trfase"/>
</dbReference>
<name>T1ARD4_9ZZZZ</name>
<dbReference type="PANTHER" id="PTHR42806">
    <property type="entry name" value="GLYCINE CLEAVAGE SYSTEM P-PROTEIN"/>
    <property type="match status" value="1"/>
</dbReference>
<dbReference type="InterPro" id="IPR023010">
    <property type="entry name" value="GcvPA"/>
</dbReference>
<feature type="compositionally biased region" description="Basic and acidic residues" evidence="2">
    <location>
        <begin position="124"/>
        <end position="135"/>
    </location>
</feature>
<feature type="region of interest" description="Disordered" evidence="2">
    <location>
        <begin position="124"/>
        <end position="147"/>
    </location>
</feature>
<dbReference type="PANTHER" id="PTHR42806:SF1">
    <property type="entry name" value="GLYCINE DEHYDROGENASE (DECARBOXYLATING)"/>
    <property type="match status" value="1"/>
</dbReference>
<proteinExistence type="predicted"/>
<dbReference type="Pfam" id="PF02347">
    <property type="entry name" value="GDC-P"/>
    <property type="match status" value="1"/>
</dbReference>
<gene>
    <name evidence="4" type="ORF">B1A_09279</name>
</gene>